<dbReference type="AlphaFoldDB" id="A0A6J6HYU4"/>
<reference evidence="1" key="1">
    <citation type="submission" date="2020-05" db="EMBL/GenBank/DDBJ databases">
        <authorList>
            <person name="Chiriac C."/>
            <person name="Salcher M."/>
            <person name="Ghai R."/>
            <person name="Kavagutti S V."/>
        </authorList>
    </citation>
    <scope>NUCLEOTIDE SEQUENCE</scope>
</reference>
<proteinExistence type="predicted"/>
<protein>
    <submittedName>
        <fullName evidence="1">Unannotated protein</fullName>
    </submittedName>
</protein>
<organism evidence="1">
    <name type="scientific">freshwater metagenome</name>
    <dbReference type="NCBI Taxonomy" id="449393"/>
    <lineage>
        <taxon>unclassified sequences</taxon>
        <taxon>metagenomes</taxon>
        <taxon>ecological metagenomes</taxon>
    </lineage>
</organism>
<dbReference type="EMBL" id="CAEZUY010000103">
    <property type="protein sequence ID" value="CAB4619241.1"/>
    <property type="molecule type" value="Genomic_DNA"/>
</dbReference>
<sequence>MLILVRFNSGQGMYAPSIAARNQWAASVAVYSTKGANSDQPLEPRKISASRTLTPRKSVFVGIATTTLSRKISRNAKVDVMKFTDAWGIC</sequence>
<name>A0A6J6HYU4_9ZZZZ</name>
<evidence type="ECO:0000313" key="1">
    <source>
        <dbReference type="EMBL" id="CAB4619241.1"/>
    </source>
</evidence>
<accession>A0A6J6HYU4</accession>
<gene>
    <name evidence="1" type="ORF">UFOPK1863_00919</name>
</gene>